<dbReference type="HOGENOM" id="CLU_1093052_0_0_11"/>
<dbReference type="SUPFAM" id="SSF109998">
    <property type="entry name" value="Triger factor/SurA peptide-binding domain-like"/>
    <property type="match status" value="1"/>
</dbReference>
<dbReference type="AlphaFoldDB" id="F8AVS9"/>
<proteinExistence type="predicted"/>
<protein>
    <recommendedName>
        <fullName evidence="3">SurA domain protein</fullName>
    </recommendedName>
</protein>
<evidence type="ECO:0000313" key="2">
    <source>
        <dbReference type="Proteomes" id="UP000001549"/>
    </source>
</evidence>
<keyword evidence="2" id="KW-1185">Reference proteome</keyword>
<dbReference type="InterPro" id="IPR027304">
    <property type="entry name" value="Trigger_fact/SurA_dom_sf"/>
</dbReference>
<dbReference type="KEGG" id="fsy:FsymDg_0751"/>
<dbReference type="Proteomes" id="UP000001549">
    <property type="component" value="Chromosome"/>
</dbReference>
<dbReference type="EMBL" id="CP002801">
    <property type="protein sequence ID" value="AEH08267.1"/>
    <property type="molecule type" value="Genomic_DNA"/>
</dbReference>
<dbReference type="eggNOG" id="ENOG502ZW4S">
    <property type="taxonomic scope" value="Bacteria"/>
</dbReference>
<gene>
    <name evidence="1" type="ordered locus">FsymDg_0751</name>
</gene>
<accession>F8AVS9</accession>
<dbReference type="Pfam" id="PF13624">
    <property type="entry name" value="SurA_N_3"/>
    <property type="match status" value="1"/>
</dbReference>
<reference evidence="1 2" key="1">
    <citation type="submission" date="2011-05" db="EMBL/GenBank/DDBJ databases">
        <title>Complete sequence of chromosome of Frankia symbiont of Datisca glomerata.</title>
        <authorList>
            <consortium name="US DOE Joint Genome Institute"/>
            <person name="Lucas S."/>
            <person name="Han J."/>
            <person name="Lapidus A."/>
            <person name="Cheng J.-F."/>
            <person name="Goodwin L."/>
            <person name="Pitluck S."/>
            <person name="Peters L."/>
            <person name="Mikhailova N."/>
            <person name="Chertkov O."/>
            <person name="Teshima H."/>
            <person name="Han C."/>
            <person name="Tapia R."/>
            <person name="Land M."/>
            <person name="Hauser L."/>
            <person name="Kyrpides N."/>
            <person name="Ivanova N."/>
            <person name="Pagani I."/>
            <person name="Berry A."/>
            <person name="Pawlowski K."/>
            <person name="Persson T."/>
            <person name="Vanden Heuvel B."/>
            <person name="Benson D."/>
            <person name="Woyke T."/>
        </authorList>
    </citation>
    <scope>NUCLEOTIDE SEQUENCE [LARGE SCALE GENOMIC DNA]</scope>
    <source>
        <strain evidence="2">4085684</strain>
    </source>
</reference>
<sequence>MVGEARGDGGGTSTCGLAVRGGRRVGTVTAVKPRSAARRILAGVALVVLSVSACTTHAGSAAQIGDDTIKTSTLRDVVDRGLAVSRSAAAANPSAAQSIAPIERTDLQRRALTTLVQLDLLEREARSLGITVADQDRDAFYQTYGVLEFGGVADFEQLAELGGIARQDLRLFLRSNALESAIADRLAPAPDTDAAKEQARGRYDKIVTDFRAKGKQISLSFDQAQGYLIRSLAADQRNQAVYTKLRETASREPVSINPRFGTWDSAQLAVAAAGVSIATTPAPEPPLGPGLATAQ</sequence>
<evidence type="ECO:0008006" key="3">
    <source>
        <dbReference type="Google" id="ProtNLM"/>
    </source>
</evidence>
<organism evidence="1 2">
    <name type="scientific">Candidatus Protofrankia datiscae</name>
    <dbReference type="NCBI Taxonomy" id="2716812"/>
    <lineage>
        <taxon>Bacteria</taxon>
        <taxon>Bacillati</taxon>
        <taxon>Actinomycetota</taxon>
        <taxon>Actinomycetes</taxon>
        <taxon>Frankiales</taxon>
        <taxon>Frankiaceae</taxon>
        <taxon>Protofrankia</taxon>
    </lineage>
</organism>
<dbReference type="STRING" id="656024.FsymDg_0751"/>
<name>F8AVS9_9ACTN</name>
<evidence type="ECO:0000313" key="1">
    <source>
        <dbReference type="EMBL" id="AEH08267.1"/>
    </source>
</evidence>